<organism evidence="1 2">
    <name type="scientific">Streptosporangium lutulentum</name>
    <dbReference type="NCBI Taxonomy" id="1461250"/>
    <lineage>
        <taxon>Bacteria</taxon>
        <taxon>Bacillati</taxon>
        <taxon>Actinomycetota</taxon>
        <taxon>Actinomycetes</taxon>
        <taxon>Streptosporangiales</taxon>
        <taxon>Streptosporangiaceae</taxon>
        <taxon>Streptosporangium</taxon>
    </lineage>
</organism>
<protein>
    <submittedName>
        <fullName evidence="1">Uncharacterized protein</fullName>
    </submittedName>
</protein>
<dbReference type="EMBL" id="JAUSQU010000001">
    <property type="protein sequence ID" value="MDP9843461.1"/>
    <property type="molecule type" value="Genomic_DNA"/>
</dbReference>
<keyword evidence="2" id="KW-1185">Reference proteome</keyword>
<gene>
    <name evidence="1" type="ORF">J2853_002672</name>
</gene>
<name>A0ABT9Q9M7_9ACTN</name>
<comment type="caution">
    <text evidence="1">The sequence shown here is derived from an EMBL/GenBank/DDBJ whole genome shotgun (WGS) entry which is preliminary data.</text>
</comment>
<reference evidence="1 2" key="1">
    <citation type="submission" date="2023-07" db="EMBL/GenBank/DDBJ databases">
        <title>Sequencing the genomes of 1000 actinobacteria strains.</title>
        <authorList>
            <person name="Klenk H.-P."/>
        </authorList>
    </citation>
    <scope>NUCLEOTIDE SEQUENCE [LARGE SCALE GENOMIC DNA]</scope>
    <source>
        <strain evidence="1 2">DSM 46740</strain>
    </source>
</reference>
<proteinExistence type="predicted"/>
<accession>A0ABT9Q9M7</accession>
<evidence type="ECO:0000313" key="2">
    <source>
        <dbReference type="Proteomes" id="UP001225356"/>
    </source>
</evidence>
<dbReference type="Proteomes" id="UP001225356">
    <property type="component" value="Unassembled WGS sequence"/>
</dbReference>
<sequence length="108" mass="11813">MNHPARVFEIDGNEVELSSRTYTVTGLLDLGTSPSSLYVAGVVEGERPTHDTDSHSTLLRTLVQKIAARTDGSSPNLSLAGWSPATWHRLDARASRQELLRGNGVTRW</sequence>
<evidence type="ECO:0000313" key="1">
    <source>
        <dbReference type="EMBL" id="MDP9843461.1"/>
    </source>
</evidence>